<dbReference type="HOGENOM" id="CLU_2960902_0_0_1"/>
<name>J3PIH5_GAET3</name>
<dbReference type="GeneID" id="20353761"/>
<protein>
    <submittedName>
        <fullName evidence="2 3">Uncharacterized protein</fullName>
    </submittedName>
</protein>
<proteinExistence type="predicted"/>
<organism evidence="2">
    <name type="scientific">Gaeumannomyces tritici (strain R3-111a-1)</name>
    <name type="common">Wheat and barley take-all root rot fungus</name>
    <name type="synonym">Gaeumannomyces graminis var. tritici</name>
    <dbReference type="NCBI Taxonomy" id="644352"/>
    <lineage>
        <taxon>Eukaryota</taxon>
        <taxon>Fungi</taxon>
        <taxon>Dikarya</taxon>
        <taxon>Ascomycota</taxon>
        <taxon>Pezizomycotina</taxon>
        <taxon>Sordariomycetes</taxon>
        <taxon>Sordariomycetidae</taxon>
        <taxon>Magnaporthales</taxon>
        <taxon>Magnaporthaceae</taxon>
        <taxon>Gaeumannomyces</taxon>
    </lineage>
</organism>
<dbReference type="EMBL" id="GL385405">
    <property type="protein sequence ID" value="EJT69194.1"/>
    <property type="molecule type" value="Genomic_DNA"/>
</dbReference>
<dbReference type="VEuPathDB" id="FungiDB:GGTG_13303"/>
<evidence type="ECO:0000313" key="4">
    <source>
        <dbReference type="Proteomes" id="UP000006039"/>
    </source>
</evidence>
<keyword evidence="4" id="KW-1185">Reference proteome</keyword>
<accession>J3PIH5</accession>
<gene>
    <name evidence="3" type="primary">20353761</name>
    <name evidence="2" type="ORF">GGTG_13303</name>
</gene>
<dbReference type="RefSeq" id="XP_009229473.1">
    <property type="nucleotide sequence ID" value="XM_009231209.1"/>
</dbReference>
<evidence type="ECO:0000313" key="3">
    <source>
        <dbReference type="EnsemblFungi" id="EJT69194"/>
    </source>
</evidence>
<dbReference type="Proteomes" id="UP000006039">
    <property type="component" value="Unassembled WGS sequence"/>
</dbReference>
<reference evidence="2" key="3">
    <citation type="submission" date="2010-09" db="EMBL/GenBank/DDBJ databases">
        <title>Annotation of Gaeumannomyces graminis var. tritici R3-111a-1.</title>
        <authorList>
            <consortium name="The Broad Institute Genome Sequencing Platform"/>
            <person name="Ma L.-J."/>
            <person name="Dead R."/>
            <person name="Young S.K."/>
            <person name="Zeng Q."/>
            <person name="Gargeya S."/>
            <person name="Fitzgerald M."/>
            <person name="Haas B."/>
            <person name="Abouelleil A."/>
            <person name="Alvarado L."/>
            <person name="Arachchi H.M."/>
            <person name="Berlin A."/>
            <person name="Brown A."/>
            <person name="Chapman S.B."/>
            <person name="Chen Z."/>
            <person name="Dunbar C."/>
            <person name="Freedman E."/>
            <person name="Gearin G."/>
            <person name="Gellesch M."/>
            <person name="Goldberg J."/>
            <person name="Griggs A."/>
            <person name="Gujja S."/>
            <person name="Heiman D."/>
            <person name="Howarth C."/>
            <person name="Larson L."/>
            <person name="Lui A."/>
            <person name="MacDonald P.J.P."/>
            <person name="Mehta T."/>
            <person name="Montmayeur A."/>
            <person name="Murphy C."/>
            <person name="Neiman D."/>
            <person name="Pearson M."/>
            <person name="Priest M."/>
            <person name="Roberts A."/>
            <person name="Saif S."/>
            <person name="Shea T."/>
            <person name="Shenoy N."/>
            <person name="Sisk P."/>
            <person name="Stolte C."/>
            <person name="Sykes S."/>
            <person name="Yandava C."/>
            <person name="Wortman J."/>
            <person name="Nusbaum C."/>
            <person name="Birren B."/>
        </authorList>
    </citation>
    <scope>NUCLEOTIDE SEQUENCE</scope>
    <source>
        <strain evidence="2">R3-111a-1</strain>
    </source>
</reference>
<dbReference type="AlphaFoldDB" id="J3PIH5"/>
<reference evidence="3" key="4">
    <citation type="journal article" date="2015" name="G3 (Bethesda)">
        <title>Genome sequences of three phytopathogenic species of the Magnaporthaceae family of fungi.</title>
        <authorList>
            <person name="Okagaki L.H."/>
            <person name="Nunes C.C."/>
            <person name="Sailsbery J."/>
            <person name="Clay B."/>
            <person name="Brown D."/>
            <person name="John T."/>
            <person name="Oh Y."/>
            <person name="Young N."/>
            <person name="Fitzgerald M."/>
            <person name="Haas B.J."/>
            <person name="Zeng Q."/>
            <person name="Young S."/>
            <person name="Adiconis X."/>
            <person name="Fan L."/>
            <person name="Levin J.Z."/>
            <person name="Mitchell T.K."/>
            <person name="Okubara P.A."/>
            <person name="Farman M.L."/>
            <person name="Kohn L.M."/>
            <person name="Birren B."/>
            <person name="Ma L.-J."/>
            <person name="Dean R.A."/>
        </authorList>
    </citation>
    <scope>NUCLEOTIDE SEQUENCE</scope>
    <source>
        <strain evidence="3">R3-111a-1</strain>
    </source>
</reference>
<reference evidence="2" key="2">
    <citation type="submission" date="2010-07" db="EMBL/GenBank/DDBJ databases">
        <authorList>
            <consortium name="The Broad Institute Genome Sequencing Platform"/>
            <consortium name="Broad Institute Genome Sequencing Center for Infectious Disease"/>
            <person name="Ma L.-J."/>
            <person name="Dead R."/>
            <person name="Young S."/>
            <person name="Zeng Q."/>
            <person name="Koehrsen M."/>
            <person name="Alvarado L."/>
            <person name="Berlin A."/>
            <person name="Chapman S.B."/>
            <person name="Chen Z."/>
            <person name="Freedman E."/>
            <person name="Gellesch M."/>
            <person name="Goldberg J."/>
            <person name="Griggs A."/>
            <person name="Gujja S."/>
            <person name="Heilman E.R."/>
            <person name="Heiman D."/>
            <person name="Hepburn T."/>
            <person name="Howarth C."/>
            <person name="Jen D."/>
            <person name="Larson L."/>
            <person name="Mehta T."/>
            <person name="Neiman D."/>
            <person name="Pearson M."/>
            <person name="Roberts A."/>
            <person name="Saif S."/>
            <person name="Shea T."/>
            <person name="Shenoy N."/>
            <person name="Sisk P."/>
            <person name="Stolte C."/>
            <person name="Sykes S."/>
            <person name="Walk T."/>
            <person name="White J."/>
            <person name="Yandava C."/>
            <person name="Haas B."/>
            <person name="Nusbaum C."/>
            <person name="Birren B."/>
        </authorList>
    </citation>
    <scope>NUCLEOTIDE SEQUENCE</scope>
    <source>
        <strain evidence="2">R3-111a-1</strain>
    </source>
</reference>
<feature type="region of interest" description="Disordered" evidence="1">
    <location>
        <begin position="1"/>
        <end position="20"/>
    </location>
</feature>
<feature type="compositionally biased region" description="Basic and acidic residues" evidence="1">
    <location>
        <begin position="1"/>
        <end position="12"/>
    </location>
</feature>
<sequence length="59" mass="6605">MLRLRAQPEKSQPKPVISVRDPWPVRPRLRAGQALPVRPGLPGRVMPLLVCDPLAAFQQ</sequence>
<reference evidence="3" key="5">
    <citation type="submission" date="2018-04" db="UniProtKB">
        <authorList>
            <consortium name="EnsemblFungi"/>
        </authorList>
    </citation>
    <scope>IDENTIFICATION</scope>
    <source>
        <strain evidence="3">R3-111a-1</strain>
    </source>
</reference>
<evidence type="ECO:0000256" key="1">
    <source>
        <dbReference type="SAM" id="MobiDB-lite"/>
    </source>
</evidence>
<dbReference type="EnsemblFungi" id="EJT69194">
    <property type="protein sequence ID" value="EJT69194"/>
    <property type="gene ID" value="GGTG_13303"/>
</dbReference>
<evidence type="ECO:0000313" key="2">
    <source>
        <dbReference type="EMBL" id="EJT69194.1"/>
    </source>
</evidence>
<reference evidence="4" key="1">
    <citation type="submission" date="2010-07" db="EMBL/GenBank/DDBJ databases">
        <title>The genome sequence of Gaeumannomyces graminis var. tritici strain R3-111a-1.</title>
        <authorList>
            <consortium name="The Broad Institute Genome Sequencing Platform"/>
            <person name="Ma L.-J."/>
            <person name="Dead R."/>
            <person name="Young S."/>
            <person name="Zeng Q."/>
            <person name="Koehrsen M."/>
            <person name="Alvarado L."/>
            <person name="Berlin A."/>
            <person name="Chapman S.B."/>
            <person name="Chen Z."/>
            <person name="Freedman E."/>
            <person name="Gellesch M."/>
            <person name="Goldberg J."/>
            <person name="Griggs A."/>
            <person name="Gujja S."/>
            <person name="Heilman E.R."/>
            <person name="Heiman D."/>
            <person name="Hepburn T."/>
            <person name="Howarth C."/>
            <person name="Jen D."/>
            <person name="Larson L."/>
            <person name="Mehta T."/>
            <person name="Neiman D."/>
            <person name="Pearson M."/>
            <person name="Roberts A."/>
            <person name="Saif S."/>
            <person name="Shea T."/>
            <person name="Shenoy N."/>
            <person name="Sisk P."/>
            <person name="Stolte C."/>
            <person name="Sykes S."/>
            <person name="Walk T."/>
            <person name="White J."/>
            <person name="Yandava C."/>
            <person name="Haas B."/>
            <person name="Nusbaum C."/>
            <person name="Birren B."/>
        </authorList>
    </citation>
    <scope>NUCLEOTIDE SEQUENCE [LARGE SCALE GENOMIC DNA]</scope>
    <source>
        <strain evidence="4">R3-111a-1</strain>
    </source>
</reference>